<keyword evidence="6" id="KW-1185">Reference proteome</keyword>
<dbReference type="AlphaFoldDB" id="A0A4Q7TZ23"/>
<feature type="domain" description="HTH lacI-type" evidence="4">
    <location>
        <begin position="20"/>
        <end position="74"/>
    </location>
</feature>
<dbReference type="SUPFAM" id="SSF47413">
    <property type="entry name" value="lambda repressor-like DNA-binding domains"/>
    <property type="match status" value="1"/>
</dbReference>
<evidence type="ECO:0000256" key="3">
    <source>
        <dbReference type="ARBA" id="ARBA00023163"/>
    </source>
</evidence>
<dbReference type="PROSITE" id="PS00356">
    <property type="entry name" value="HTH_LACI_1"/>
    <property type="match status" value="1"/>
</dbReference>
<dbReference type="InterPro" id="IPR028082">
    <property type="entry name" value="Peripla_BP_I"/>
</dbReference>
<dbReference type="InterPro" id="IPR000843">
    <property type="entry name" value="HTH_LacI"/>
</dbReference>
<comment type="caution">
    <text evidence="5">The sequence shown here is derived from an EMBL/GenBank/DDBJ whole genome shotgun (WGS) entry which is preliminary data.</text>
</comment>
<proteinExistence type="predicted"/>
<dbReference type="OrthoDB" id="3467214at2"/>
<evidence type="ECO:0000259" key="4">
    <source>
        <dbReference type="PROSITE" id="PS50932"/>
    </source>
</evidence>
<dbReference type="CDD" id="cd06288">
    <property type="entry name" value="PBP1_sucrose_transcription_regulator"/>
    <property type="match status" value="1"/>
</dbReference>
<protein>
    <submittedName>
        <fullName evidence="5">LacI family transcriptional regulator</fullName>
    </submittedName>
</protein>
<dbReference type="Pfam" id="PF00356">
    <property type="entry name" value="LacI"/>
    <property type="match status" value="1"/>
</dbReference>
<dbReference type="PANTHER" id="PTHR30146:SF109">
    <property type="entry name" value="HTH-TYPE TRANSCRIPTIONAL REGULATOR GALS"/>
    <property type="match status" value="1"/>
</dbReference>
<dbReference type="PANTHER" id="PTHR30146">
    <property type="entry name" value="LACI-RELATED TRANSCRIPTIONAL REPRESSOR"/>
    <property type="match status" value="1"/>
</dbReference>
<dbReference type="InterPro" id="IPR001761">
    <property type="entry name" value="Peripla_BP/Lac1_sug-bd_dom"/>
</dbReference>
<dbReference type="InterPro" id="IPR010982">
    <property type="entry name" value="Lambda_DNA-bd_dom_sf"/>
</dbReference>
<dbReference type="CDD" id="cd01392">
    <property type="entry name" value="HTH_LacI"/>
    <property type="match status" value="1"/>
</dbReference>
<dbReference type="SUPFAM" id="SSF53822">
    <property type="entry name" value="Periplasmic binding protein-like I"/>
    <property type="match status" value="1"/>
</dbReference>
<dbReference type="Gene3D" id="1.10.260.40">
    <property type="entry name" value="lambda repressor-like DNA-binding domains"/>
    <property type="match status" value="1"/>
</dbReference>
<evidence type="ECO:0000313" key="6">
    <source>
        <dbReference type="Proteomes" id="UP000292408"/>
    </source>
</evidence>
<dbReference type="GO" id="GO:0003700">
    <property type="term" value="F:DNA-binding transcription factor activity"/>
    <property type="evidence" value="ECO:0007669"/>
    <property type="project" value="TreeGrafter"/>
</dbReference>
<dbReference type="SMART" id="SM00354">
    <property type="entry name" value="HTH_LACI"/>
    <property type="match status" value="1"/>
</dbReference>
<dbReference type="EMBL" id="SGXT01000004">
    <property type="protein sequence ID" value="RZT66431.1"/>
    <property type="molecule type" value="Genomic_DNA"/>
</dbReference>
<sequence>MTTTTGTTDAPEGESEARRATLRDVATLAGVSIATASKALNERAHVRESTRDRVLAAATELAFTPNQAARSLTSGQTGTVGLIADDLDGRFSLPILMGAEDAFGTGQVSVFLCDARGDAIRERYHLDALLRRKVDGIIVVGARTDARPPLVGRIPVPVIYAYAPSTDTTDVSVVPDDVQAGRDAVSHLLSAGRQRIAHISGDAAYTAAQERATGIASALEAAGLELVGGSAQFGAWSEQWGRGAAQRVIDQYPEVDGMICGNDQISRGALETLQRSGWNVPHQTSVIGFDNWEVMTTGPSPTLSSIDLNLEQLGRTAAELLFESIQGQVEPGIRRITPRVVTRESS</sequence>
<evidence type="ECO:0000256" key="2">
    <source>
        <dbReference type="ARBA" id="ARBA00023125"/>
    </source>
</evidence>
<keyword evidence="3" id="KW-0804">Transcription</keyword>
<dbReference type="GO" id="GO:0000976">
    <property type="term" value="F:transcription cis-regulatory region binding"/>
    <property type="evidence" value="ECO:0007669"/>
    <property type="project" value="TreeGrafter"/>
</dbReference>
<dbReference type="RefSeq" id="WP_130280032.1">
    <property type="nucleotide sequence ID" value="NZ_SGXT01000004.1"/>
</dbReference>
<evidence type="ECO:0000313" key="5">
    <source>
        <dbReference type="EMBL" id="RZT66431.1"/>
    </source>
</evidence>
<reference evidence="5 6" key="1">
    <citation type="journal article" date="2015" name="Stand. Genomic Sci.">
        <title>Genomic Encyclopedia of Bacterial and Archaeal Type Strains, Phase III: the genomes of soil and plant-associated and newly described type strains.</title>
        <authorList>
            <person name="Whitman W.B."/>
            <person name="Woyke T."/>
            <person name="Klenk H.P."/>
            <person name="Zhou Y."/>
            <person name="Lilburn T.G."/>
            <person name="Beck B.J."/>
            <person name="De Vos P."/>
            <person name="Vandamme P."/>
            <person name="Eisen J.A."/>
            <person name="Garrity G."/>
            <person name="Hugenholtz P."/>
            <person name="Kyrpides N.C."/>
        </authorList>
    </citation>
    <scope>NUCLEOTIDE SEQUENCE [LARGE SCALE GENOMIC DNA]</scope>
    <source>
        <strain evidence="5 6">AC4r</strain>
    </source>
</reference>
<accession>A0A4Q7TZ23</accession>
<keyword evidence="1" id="KW-0805">Transcription regulation</keyword>
<evidence type="ECO:0000256" key="1">
    <source>
        <dbReference type="ARBA" id="ARBA00023015"/>
    </source>
</evidence>
<gene>
    <name evidence="5" type="ORF">EV140_0105</name>
</gene>
<dbReference type="Gene3D" id="3.40.50.2300">
    <property type="match status" value="2"/>
</dbReference>
<dbReference type="PROSITE" id="PS50932">
    <property type="entry name" value="HTH_LACI_2"/>
    <property type="match status" value="1"/>
</dbReference>
<dbReference type="Pfam" id="PF00532">
    <property type="entry name" value="Peripla_BP_1"/>
    <property type="match status" value="1"/>
</dbReference>
<name>A0A4Q7TZ23_9MICO</name>
<dbReference type="Proteomes" id="UP000292408">
    <property type="component" value="Unassembled WGS sequence"/>
</dbReference>
<organism evidence="5 6">
    <name type="scientific">Microcella alkaliphila</name>
    <dbReference type="NCBI Taxonomy" id="279828"/>
    <lineage>
        <taxon>Bacteria</taxon>
        <taxon>Bacillati</taxon>
        <taxon>Actinomycetota</taxon>
        <taxon>Actinomycetes</taxon>
        <taxon>Micrococcales</taxon>
        <taxon>Microbacteriaceae</taxon>
        <taxon>Microcella</taxon>
    </lineage>
</organism>
<keyword evidence="2" id="KW-0238">DNA-binding</keyword>